<evidence type="ECO:0000313" key="3">
    <source>
        <dbReference type="EMBL" id="MFC4767179.1"/>
    </source>
</evidence>
<protein>
    <submittedName>
        <fullName evidence="3">CpaE family protein</fullName>
    </submittedName>
</protein>
<evidence type="ECO:0000256" key="1">
    <source>
        <dbReference type="SAM" id="MobiDB-lite"/>
    </source>
</evidence>
<reference evidence="4" key="1">
    <citation type="journal article" date="2019" name="Int. J. Syst. Evol. Microbiol.">
        <title>The Global Catalogue of Microorganisms (GCM) 10K type strain sequencing project: providing services to taxonomists for standard genome sequencing and annotation.</title>
        <authorList>
            <consortium name="The Broad Institute Genomics Platform"/>
            <consortium name="The Broad Institute Genome Sequencing Center for Infectious Disease"/>
            <person name="Wu L."/>
            <person name="Ma J."/>
        </authorList>
    </citation>
    <scope>NUCLEOTIDE SEQUENCE [LARGE SCALE GENOMIC DNA]</scope>
    <source>
        <strain evidence="4">WYCCWR 12678</strain>
    </source>
</reference>
<dbReference type="InterPro" id="IPR025669">
    <property type="entry name" value="AAA_dom"/>
</dbReference>
<feature type="domain" description="AAA" evidence="2">
    <location>
        <begin position="193"/>
        <end position="354"/>
    </location>
</feature>
<dbReference type="Pfam" id="PF13614">
    <property type="entry name" value="AAA_31"/>
    <property type="match status" value="1"/>
</dbReference>
<feature type="region of interest" description="Disordered" evidence="1">
    <location>
        <begin position="98"/>
        <end position="168"/>
    </location>
</feature>
<dbReference type="InterPro" id="IPR027417">
    <property type="entry name" value="P-loop_NTPase"/>
</dbReference>
<dbReference type="PANTHER" id="PTHR43384">
    <property type="entry name" value="SEPTUM SITE-DETERMINING PROTEIN MIND HOMOLOG, CHLOROPLASTIC-RELATED"/>
    <property type="match status" value="1"/>
</dbReference>
<feature type="compositionally biased region" description="Basic and acidic residues" evidence="1">
    <location>
        <begin position="100"/>
        <end position="111"/>
    </location>
</feature>
<dbReference type="Proteomes" id="UP001596002">
    <property type="component" value="Unassembled WGS sequence"/>
</dbReference>
<keyword evidence="4" id="KW-1185">Reference proteome</keyword>
<dbReference type="EMBL" id="JBHSHC010000050">
    <property type="protein sequence ID" value="MFC4767179.1"/>
    <property type="molecule type" value="Genomic_DNA"/>
</dbReference>
<dbReference type="SUPFAM" id="SSF52540">
    <property type="entry name" value="P-loop containing nucleoside triphosphate hydrolases"/>
    <property type="match status" value="1"/>
</dbReference>
<dbReference type="Gene3D" id="3.40.50.300">
    <property type="entry name" value="P-loop containing nucleotide triphosphate hydrolases"/>
    <property type="match status" value="1"/>
</dbReference>
<comment type="caution">
    <text evidence="3">The sequence shown here is derived from an EMBL/GenBank/DDBJ whole genome shotgun (WGS) entry which is preliminary data.</text>
</comment>
<name>A0ABV9PYP9_9BACL</name>
<dbReference type="RefSeq" id="WP_380025097.1">
    <property type="nucleotide sequence ID" value="NZ_JBHSHC010000050.1"/>
</dbReference>
<proteinExistence type="predicted"/>
<feature type="compositionally biased region" description="Low complexity" evidence="1">
    <location>
        <begin position="144"/>
        <end position="160"/>
    </location>
</feature>
<dbReference type="InterPro" id="IPR050625">
    <property type="entry name" value="ParA/MinD_ATPase"/>
</dbReference>
<evidence type="ECO:0000313" key="4">
    <source>
        <dbReference type="Proteomes" id="UP001596002"/>
    </source>
</evidence>
<accession>A0ABV9PYP9</accession>
<evidence type="ECO:0000259" key="2">
    <source>
        <dbReference type="Pfam" id="PF13614"/>
    </source>
</evidence>
<gene>
    <name evidence="3" type="ORF">ACFO8Q_07350</name>
</gene>
<organism evidence="3 4">
    <name type="scientific">Effusibacillus consociatus</name>
    <dbReference type="NCBI Taxonomy" id="1117041"/>
    <lineage>
        <taxon>Bacteria</taxon>
        <taxon>Bacillati</taxon>
        <taxon>Bacillota</taxon>
        <taxon>Bacilli</taxon>
        <taxon>Bacillales</taxon>
        <taxon>Alicyclobacillaceae</taxon>
        <taxon>Effusibacillus</taxon>
    </lineage>
</organism>
<dbReference type="PANTHER" id="PTHR43384:SF13">
    <property type="entry name" value="SLR0110 PROTEIN"/>
    <property type="match status" value="1"/>
</dbReference>
<sequence length="454" mass="51418">MKLQIFRPQERHDWIRDLRNAGLRVEVIHRENQVKDHLPIVLDTTYGQWQTLAKVWRNKGRDVWLLLDSTSQEEEGADFQEKWILIDWPVEKVLQQLQEQSERGNTRSNEREDLELTSPLSDGLPLSQRRKKTDKQGIEEKWGASTAAEKPAASESKSPSSPRPPVEKTVEEVIKETNLFVEPPSVSQKGEATVLAVYGAKGGIGKTTFLLNLAALFAKHGVHVAVLDLDLFLGTLLSILHIHPRRTITDAVRLLGDPEELASCFIRHEAGFFMLASPTSYMDVSGITEEALAQLFVWLKEQYQVVLIDTSPFFDDLTSFMLGQAHRVALMTTDEPASVKNLRKMVPYVTPVLQEQHTVELILNRTGPAGISLEEIGEFLPWKPTIALPEDPLVQQEGKSGRCVALTQPDSPYVRQLQQYAERWGIGLESRPRPWTLRIRNTFMRKPRNGGENL</sequence>